<organism evidence="2">
    <name type="scientific">Marseillevirus LCMAC101</name>
    <dbReference type="NCBI Taxonomy" id="2506602"/>
    <lineage>
        <taxon>Viruses</taxon>
        <taxon>Varidnaviria</taxon>
        <taxon>Bamfordvirae</taxon>
        <taxon>Nucleocytoviricota</taxon>
        <taxon>Megaviricetes</taxon>
        <taxon>Pimascovirales</taxon>
        <taxon>Pimascovirales incertae sedis</taxon>
        <taxon>Marseilleviridae</taxon>
    </lineage>
</organism>
<dbReference type="PROSITE" id="PS50818">
    <property type="entry name" value="INTEIN_C_TER"/>
    <property type="match status" value="1"/>
</dbReference>
<dbReference type="InterPro" id="IPR030934">
    <property type="entry name" value="Intein_C"/>
</dbReference>
<dbReference type="InterPro" id="IPR001650">
    <property type="entry name" value="Helicase_C-like"/>
</dbReference>
<dbReference type="Gene3D" id="3.40.50.10810">
    <property type="entry name" value="Tandem AAA-ATPase domain"/>
    <property type="match status" value="1"/>
</dbReference>
<name>A0A481YTF2_9VIRU</name>
<keyword evidence="2" id="KW-0347">Helicase</keyword>
<dbReference type="NCBIfam" id="TIGR01445">
    <property type="entry name" value="intein_Nterm"/>
    <property type="match status" value="1"/>
</dbReference>
<dbReference type="SUPFAM" id="SSF51294">
    <property type="entry name" value="Hedgehog/intein (Hint) domain"/>
    <property type="match status" value="1"/>
</dbReference>
<dbReference type="InterPro" id="IPR038718">
    <property type="entry name" value="SNF2-like_sf"/>
</dbReference>
<dbReference type="SMART" id="SM00305">
    <property type="entry name" value="HintC"/>
    <property type="match status" value="1"/>
</dbReference>
<keyword evidence="2" id="KW-0378">Hydrolase</keyword>
<dbReference type="InterPro" id="IPR000330">
    <property type="entry name" value="SNF2_N"/>
</dbReference>
<dbReference type="SMART" id="SM00490">
    <property type="entry name" value="HELICc"/>
    <property type="match status" value="1"/>
</dbReference>
<evidence type="ECO:0000313" key="2">
    <source>
        <dbReference type="EMBL" id="QBK86197.1"/>
    </source>
</evidence>
<dbReference type="GO" id="GO:0005524">
    <property type="term" value="F:ATP binding"/>
    <property type="evidence" value="ECO:0007669"/>
    <property type="project" value="InterPro"/>
</dbReference>
<dbReference type="Pfam" id="PF00271">
    <property type="entry name" value="Helicase_C"/>
    <property type="match status" value="1"/>
</dbReference>
<dbReference type="Gene3D" id="3.40.50.300">
    <property type="entry name" value="P-loop containing nucleotide triphosphate hydrolases"/>
    <property type="match status" value="1"/>
</dbReference>
<dbReference type="EMBL" id="MK500333">
    <property type="protein sequence ID" value="QBK86197.1"/>
    <property type="molecule type" value="Genomic_DNA"/>
</dbReference>
<dbReference type="Gene3D" id="2.170.16.10">
    <property type="entry name" value="Hedgehog/Intein (Hint) domain"/>
    <property type="match status" value="1"/>
</dbReference>
<dbReference type="SUPFAM" id="SSF52540">
    <property type="entry name" value="P-loop containing nucleoside triphosphate hydrolases"/>
    <property type="match status" value="1"/>
</dbReference>
<sequence>MSKTSLSGIARFIPQYPNREDEDLSYLLARKKEFNELQLGPAIETNHIKGTAYKHQLLNVRFISPHTAYDSVLVFYDPGLGKCILPQTTILTRQGSFSIEELWDKYNSDVIVCDLDGGRWSKPRKQIDVLSYNKAGKVIPGSIDQLYRQYIEEDILHIKLDNGAGVSITKAHHLYNGEKWTNNFSEGMKIYVLPPNKKFSDKHKLDSSKIKSIRVEHYSGWVYDLKILKHHNYIANNILCHNTCIGSYIVEQFKNVPVDGKPRKPALVIVPNKKIKDIWESEIVKTCTQDLYEPDYTEEEQTERTRGIRTRKKIGKTYSLDTQSDFLKGLPKNPKIIRQDYSNRIIIIDEAHTLKVQVGKDGKEKVNIKRYLRFNKFFHTVENCRIVLLTATPIWDKTHEIASLMNLIIPEVNQLPTGKKFMNEFFTPDGKLKPGPTLDKLKRIFRGRISYLRIKLPFDITEMGSSEPWLEHIKVYPDAMSQLQADAAKRAEENVTSRETVIKSKGVPILYEYDWDKFEFIRDENNELIPDDDGKPFKVPQKIKGGSLKNTSRQACILVAPIINKRKIEGVTFNEKYFESYFKDKKPRYSFGNTPKDKILKEVFKNRLYTYSTKYASIIQLLKDNPKENAYIYNTYVTDIGGVLPFAMILTLHGFEWVTSLGGMKKSSSTKRFMVISAKTETSPAHTAKMIDSFNNKDNKYGNNEYGQRCQIIVGSRTSGLGLTFKNIRQVHFVSPWWNIPSQIQAFGRGYRLTSHEQLPEGDRYINLYRHVAVDQAKKKNGVRLNEGFPSGVYFSRSDDPIDIYMYRFSQQKEFSNSEIYRFMKEMAWDCPLSYLRNVLATDEDGSRQCDYRECAYDCDGFEPFDFQKRINKMSSRRLHKISKKYGIPTGQKTIAELKENITQAWKYRIPGGEIERDTYDLYYSSDEIASLVEQVLKCFQSYFTLSLEALMRFIPVEEEEKESLLQALDHIIDSRILINDRYGFSSYLQEQNNIYFLNTNTSITASYPDANYTSNPLVTERISLGNIVKGMYFEEDEKIVNRFCKRPKKREALLDKLRCQTLIILLEAVYVLKKEKEGGKKLKPREKEVIKVMNSYMNKFLIPICDEDKDHGDTVHVLYQADVENPKCDISNKALKANGSMRIYDEGLSKWRFLDDHDKEEEYINIIKKEKKKTVTHDFKGNPYDMYGFTDPNDNEFKIRIKPLHGVTQTGRMCRTIGKPDLLKYFFDLEYFPKGDNEDSRRNCLNRIRTSQYFSKLEERGIVLSNKVMKKFSTEKIQGIDFLFHRPIVPPKGKPPAGDDLCSLLKEWFESHYDDNGKSLYKG</sequence>
<dbReference type="CDD" id="cd00081">
    <property type="entry name" value="Hint"/>
    <property type="match status" value="1"/>
</dbReference>
<proteinExistence type="predicted"/>
<dbReference type="InterPro" id="IPR006141">
    <property type="entry name" value="Intein_N"/>
</dbReference>
<dbReference type="PROSITE" id="PS51192">
    <property type="entry name" value="HELICASE_ATP_BIND_1"/>
    <property type="match status" value="1"/>
</dbReference>
<dbReference type="GO" id="GO:0004386">
    <property type="term" value="F:helicase activity"/>
    <property type="evidence" value="ECO:0007669"/>
    <property type="project" value="UniProtKB-KW"/>
</dbReference>
<keyword evidence="2" id="KW-0547">Nucleotide-binding</keyword>
<dbReference type="InterPro" id="IPR036844">
    <property type="entry name" value="Hint_dom_sf"/>
</dbReference>
<reference evidence="2" key="1">
    <citation type="journal article" date="2019" name="MBio">
        <title>Virus Genomes from Deep Sea Sediments Expand the Ocean Megavirome and Support Independent Origins of Viral Gigantism.</title>
        <authorList>
            <person name="Backstrom D."/>
            <person name="Yutin N."/>
            <person name="Jorgensen S.L."/>
            <person name="Dharamshi J."/>
            <person name="Homa F."/>
            <person name="Zaremba-Niedwiedzka K."/>
            <person name="Spang A."/>
            <person name="Wolf Y.I."/>
            <person name="Koonin E.V."/>
            <person name="Ettema T.J."/>
        </authorList>
    </citation>
    <scope>NUCLEOTIDE SEQUENCE</scope>
</reference>
<dbReference type="GO" id="GO:0016539">
    <property type="term" value="P:intein-mediated protein splicing"/>
    <property type="evidence" value="ECO:0007669"/>
    <property type="project" value="InterPro"/>
</dbReference>
<gene>
    <name evidence="2" type="ORF">LCMAC101_07920</name>
</gene>
<feature type="domain" description="Helicase ATP-binding" evidence="1">
    <location>
        <begin position="243"/>
        <end position="411"/>
    </location>
</feature>
<accession>A0A481YTF2</accession>
<dbReference type="InterPro" id="IPR027417">
    <property type="entry name" value="P-loop_NTPase"/>
</dbReference>
<dbReference type="InterPro" id="IPR014001">
    <property type="entry name" value="Helicase_ATP-bd"/>
</dbReference>
<protein>
    <submittedName>
        <fullName evidence="2">DEAD/SNF2-like helicase</fullName>
    </submittedName>
</protein>
<keyword evidence="2" id="KW-0067">ATP-binding</keyword>
<dbReference type="PROSITE" id="PS50817">
    <property type="entry name" value="INTEIN_N_TER"/>
    <property type="match status" value="1"/>
</dbReference>
<dbReference type="Pfam" id="PF00176">
    <property type="entry name" value="SNF2-rel_dom"/>
    <property type="match status" value="1"/>
</dbReference>
<dbReference type="PANTHER" id="PTHR10799">
    <property type="entry name" value="SNF2/RAD54 HELICASE FAMILY"/>
    <property type="match status" value="1"/>
</dbReference>
<dbReference type="InterPro" id="IPR003586">
    <property type="entry name" value="Hint_dom_C"/>
</dbReference>
<evidence type="ECO:0000259" key="1">
    <source>
        <dbReference type="PROSITE" id="PS51192"/>
    </source>
</evidence>